<dbReference type="EMBL" id="JAOQKI010000022">
    <property type="protein sequence ID" value="MCU6717989.1"/>
    <property type="molecule type" value="Genomic_DNA"/>
</dbReference>
<evidence type="ECO:0000313" key="3">
    <source>
        <dbReference type="Proteomes" id="UP001198893"/>
    </source>
</evidence>
<reference evidence="1" key="2">
    <citation type="submission" date="2021-10" db="EMBL/GenBank/DDBJ databases">
        <title>Anaerobic single-cell dispensing facilitates the cultivation of human gut bacteria.</title>
        <authorList>
            <person name="Afrizal A."/>
        </authorList>
    </citation>
    <scope>NUCLEOTIDE SEQUENCE</scope>
    <source>
        <strain evidence="1">CLA-AA-H204</strain>
    </source>
</reference>
<dbReference type="Proteomes" id="UP001209666">
    <property type="component" value="Unassembled WGS sequence"/>
</dbReference>
<evidence type="ECO:0000313" key="1">
    <source>
        <dbReference type="EMBL" id="MCC2241282.1"/>
    </source>
</evidence>
<gene>
    <name evidence="1" type="ORF">LKD47_03035</name>
    <name evidence="2" type="ORF">OCV43_12050</name>
</gene>
<reference evidence="2" key="3">
    <citation type="submission" date="2022-09" db="EMBL/GenBank/DDBJ databases">
        <authorList>
            <person name="Hitch T.C.A."/>
        </authorList>
    </citation>
    <scope>NUCLEOTIDE SEQUENCE</scope>
    <source>
        <strain evidence="2">Sanger_19</strain>
    </source>
</reference>
<dbReference type="EMBL" id="JAJEQW010000002">
    <property type="protein sequence ID" value="MCC2241282.1"/>
    <property type="molecule type" value="Genomic_DNA"/>
</dbReference>
<dbReference type="RefSeq" id="WP_022244134.1">
    <property type="nucleotide sequence ID" value="NZ_JAJEQW010000002.1"/>
</dbReference>
<keyword evidence="4" id="KW-1185">Reference proteome</keyword>
<evidence type="ECO:0000313" key="2">
    <source>
        <dbReference type="EMBL" id="MCU6717989.1"/>
    </source>
</evidence>
<evidence type="ECO:0000313" key="4">
    <source>
        <dbReference type="Proteomes" id="UP001209666"/>
    </source>
</evidence>
<accession>A0AAW4WEJ5</accession>
<comment type="caution">
    <text evidence="1">The sequence shown here is derived from an EMBL/GenBank/DDBJ whole genome shotgun (WGS) entry which is preliminary data.</text>
</comment>
<name>A0AAW4WEJ5_9FIRM</name>
<dbReference type="Proteomes" id="UP001198893">
    <property type="component" value="Unassembled WGS sequence"/>
</dbReference>
<proteinExistence type="predicted"/>
<dbReference type="AlphaFoldDB" id="A0AAW4WEJ5"/>
<protein>
    <submittedName>
        <fullName evidence="1">Uncharacterized protein</fullName>
    </submittedName>
</protein>
<sequence>MKPKSEKSIELYHIMTERGYPEEFCDVITRNLNTDFTAQRMLWYLSHYEYLPEGEIVDEMLAILSDRNAIMQKKELEKTNAAWNEFLQHGFEEED</sequence>
<organism evidence="1 3">
    <name type="scientific">Roseburia amylophila</name>
    <dbReference type="NCBI Taxonomy" id="2981794"/>
    <lineage>
        <taxon>Bacteria</taxon>
        <taxon>Bacillati</taxon>
        <taxon>Bacillota</taxon>
        <taxon>Clostridia</taxon>
        <taxon>Lachnospirales</taxon>
        <taxon>Lachnospiraceae</taxon>
        <taxon>Roseburia</taxon>
    </lineage>
</organism>
<reference evidence="2 4" key="1">
    <citation type="journal article" date="2021" name="ISME Commun">
        <title>Automated analysis of genomic sequences facilitates high-throughput and comprehensive description of bacteria.</title>
        <authorList>
            <person name="Hitch T.C.A."/>
        </authorList>
    </citation>
    <scope>NUCLEOTIDE SEQUENCE [LARGE SCALE GENOMIC DNA]</scope>
    <source>
        <strain evidence="2 4">Sanger_19</strain>
    </source>
</reference>